<dbReference type="PANTHER" id="PTHR34835">
    <property type="entry name" value="OS07G0283600 PROTEIN-RELATED"/>
    <property type="match status" value="1"/>
</dbReference>
<proteinExistence type="predicted"/>
<gene>
    <name evidence="1" type="ORF">TorRG33x02_083660</name>
</gene>
<dbReference type="AlphaFoldDB" id="A0A2P5FDG7"/>
<name>A0A2P5FDG7_TREOI</name>
<organism evidence="1 2">
    <name type="scientific">Trema orientale</name>
    <name type="common">Charcoal tree</name>
    <name type="synonym">Celtis orientalis</name>
    <dbReference type="NCBI Taxonomy" id="63057"/>
    <lineage>
        <taxon>Eukaryota</taxon>
        <taxon>Viridiplantae</taxon>
        <taxon>Streptophyta</taxon>
        <taxon>Embryophyta</taxon>
        <taxon>Tracheophyta</taxon>
        <taxon>Spermatophyta</taxon>
        <taxon>Magnoliopsida</taxon>
        <taxon>eudicotyledons</taxon>
        <taxon>Gunneridae</taxon>
        <taxon>Pentapetalae</taxon>
        <taxon>rosids</taxon>
        <taxon>fabids</taxon>
        <taxon>Rosales</taxon>
        <taxon>Cannabaceae</taxon>
        <taxon>Trema</taxon>
    </lineage>
</organism>
<dbReference type="InParanoid" id="A0A2P5FDG7"/>
<protein>
    <recommendedName>
        <fullName evidence="3">DUF1985 domain-containing protein</fullName>
    </recommendedName>
</protein>
<accession>A0A2P5FDG7</accession>
<evidence type="ECO:0000313" key="1">
    <source>
        <dbReference type="EMBL" id="PON95843.1"/>
    </source>
</evidence>
<sequence length="109" mass="12468">MESFVSNNEDKTENTGIQKLQSRCSPIRFCYVVQKFNNELKAAIREMGFGKLIEMRSVKIYRALVMSLVDNFDVDSSTISVYGKQFKFNSKLFEWVMGAEDGGEDCVND</sequence>
<dbReference type="Proteomes" id="UP000237000">
    <property type="component" value="Unassembled WGS sequence"/>
</dbReference>
<dbReference type="PANTHER" id="PTHR34835:SF34">
    <property type="entry name" value="OS08G0555500 PROTEIN"/>
    <property type="match status" value="1"/>
</dbReference>
<evidence type="ECO:0000313" key="2">
    <source>
        <dbReference type="Proteomes" id="UP000237000"/>
    </source>
</evidence>
<comment type="caution">
    <text evidence="1">The sequence shown here is derived from an EMBL/GenBank/DDBJ whole genome shotgun (WGS) entry which is preliminary data.</text>
</comment>
<dbReference type="OrthoDB" id="684301at2759"/>
<reference evidence="2" key="1">
    <citation type="submission" date="2016-06" db="EMBL/GenBank/DDBJ databases">
        <title>Parallel loss of symbiosis genes in relatives of nitrogen-fixing non-legume Parasponia.</title>
        <authorList>
            <person name="Van Velzen R."/>
            <person name="Holmer R."/>
            <person name="Bu F."/>
            <person name="Rutten L."/>
            <person name="Van Zeijl A."/>
            <person name="Liu W."/>
            <person name="Santuari L."/>
            <person name="Cao Q."/>
            <person name="Sharma T."/>
            <person name="Shen D."/>
            <person name="Roswanjaya Y."/>
            <person name="Wardhani T."/>
            <person name="Kalhor M.S."/>
            <person name="Jansen J."/>
            <person name="Van den Hoogen J."/>
            <person name="Gungor B."/>
            <person name="Hartog M."/>
            <person name="Hontelez J."/>
            <person name="Verver J."/>
            <person name="Yang W.-C."/>
            <person name="Schijlen E."/>
            <person name="Repin R."/>
            <person name="Schilthuizen M."/>
            <person name="Schranz E."/>
            <person name="Heidstra R."/>
            <person name="Miyata K."/>
            <person name="Fedorova E."/>
            <person name="Kohlen W."/>
            <person name="Bisseling T."/>
            <person name="Smit S."/>
            <person name="Geurts R."/>
        </authorList>
    </citation>
    <scope>NUCLEOTIDE SEQUENCE [LARGE SCALE GENOMIC DNA]</scope>
    <source>
        <strain evidence="2">cv. RG33-2</strain>
    </source>
</reference>
<keyword evidence="2" id="KW-1185">Reference proteome</keyword>
<dbReference type="EMBL" id="JXTC01000042">
    <property type="protein sequence ID" value="PON95843.1"/>
    <property type="molecule type" value="Genomic_DNA"/>
</dbReference>
<evidence type="ECO:0008006" key="3">
    <source>
        <dbReference type="Google" id="ProtNLM"/>
    </source>
</evidence>